<reference evidence="1" key="1">
    <citation type="journal article" date="2015" name="Nature">
        <title>Complex archaea that bridge the gap between prokaryotes and eukaryotes.</title>
        <authorList>
            <person name="Spang A."/>
            <person name="Saw J.H."/>
            <person name="Jorgensen S.L."/>
            <person name="Zaremba-Niedzwiedzka K."/>
            <person name="Martijn J."/>
            <person name="Lind A.E."/>
            <person name="van Eijk R."/>
            <person name="Schleper C."/>
            <person name="Guy L."/>
            <person name="Ettema T.J."/>
        </authorList>
    </citation>
    <scope>NUCLEOTIDE SEQUENCE</scope>
</reference>
<dbReference type="AlphaFoldDB" id="A0A0F9UCF7"/>
<accession>A0A0F9UCF7</accession>
<sequence>MKKVALTQRLLKIVSENDYIPPSPEYSKGWHEGLRRIASLSKEERSKDEMIALLKILRWEVERLEANIAFLSKGEPKLQIVVNK</sequence>
<gene>
    <name evidence="1" type="ORF">LCGC14_0547440</name>
</gene>
<proteinExistence type="predicted"/>
<name>A0A0F9UCF7_9ZZZZ</name>
<protein>
    <submittedName>
        <fullName evidence="1">Uncharacterized protein</fullName>
    </submittedName>
</protein>
<dbReference type="EMBL" id="LAZR01000745">
    <property type="protein sequence ID" value="KKN58941.1"/>
    <property type="molecule type" value="Genomic_DNA"/>
</dbReference>
<evidence type="ECO:0000313" key="1">
    <source>
        <dbReference type="EMBL" id="KKN58941.1"/>
    </source>
</evidence>
<comment type="caution">
    <text evidence="1">The sequence shown here is derived from an EMBL/GenBank/DDBJ whole genome shotgun (WGS) entry which is preliminary data.</text>
</comment>
<organism evidence="1">
    <name type="scientific">marine sediment metagenome</name>
    <dbReference type="NCBI Taxonomy" id="412755"/>
    <lineage>
        <taxon>unclassified sequences</taxon>
        <taxon>metagenomes</taxon>
        <taxon>ecological metagenomes</taxon>
    </lineage>
</organism>